<sequence length="321" mass="35119">MFIHDLPGEIGVAEAVPLEPSPLPPRKVRLHIVALGDVGATMLIGLRLLGGDVITSCGIYDLNRKNLERLEMEINQIQYPDGEGDLPAVEIITEDRLFDCDVFVFCATKGIPPVGSDCDVRMAQFAANRGLAVYFAEMAARACFKGLVCIVSDPVDPLCKAFLQVSGLRASQIQGFGLGVMNGRARYYACKDGRFASYLTEGRVYGPHGEDLVVANSLAQYDDSLSRDLTTLVVRANIAVRNLGYKPYIAPAFSSAAISVILALRGSWHYGSIWLGSRSEGAFLGVRNRFYDGRVEYEDVPVPPALYKRIKKAYLNLCKLS</sequence>
<organism evidence="1 2">
    <name type="scientific">Anaeroglobus geminatus F0357</name>
    <dbReference type="NCBI Taxonomy" id="861450"/>
    <lineage>
        <taxon>Bacteria</taxon>
        <taxon>Bacillati</taxon>
        <taxon>Bacillota</taxon>
        <taxon>Negativicutes</taxon>
        <taxon>Veillonellales</taxon>
        <taxon>Veillonellaceae</taxon>
        <taxon>Anaeroglobus</taxon>
    </lineage>
</organism>
<dbReference type="OrthoDB" id="1704578at2"/>
<dbReference type="Proteomes" id="UP000005481">
    <property type="component" value="Unassembled WGS sequence"/>
</dbReference>
<accession>G9YEW9</accession>
<dbReference type="eggNOG" id="COG0039">
    <property type="taxonomic scope" value="Bacteria"/>
</dbReference>
<dbReference type="RefSeq" id="WP_006789162.1">
    <property type="nucleotide sequence ID" value="NZ_JH417566.1"/>
</dbReference>
<name>G9YEW9_9FIRM</name>
<proteinExistence type="predicted"/>
<dbReference type="PANTHER" id="PTHR43128:SF16">
    <property type="entry name" value="L-LACTATE DEHYDROGENASE"/>
    <property type="match status" value="1"/>
</dbReference>
<protein>
    <submittedName>
        <fullName evidence="1">Uncharacterized protein</fullName>
    </submittedName>
</protein>
<dbReference type="GO" id="GO:0004459">
    <property type="term" value="F:L-lactate dehydrogenase (NAD+) activity"/>
    <property type="evidence" value="ECO:0007669"/>
    <property type="project" value="TreeGrafter"/>
</dbReference>
<dbReference type="Gene3D" id="3.40.50.720">
    <property type="entry name" value="NAD(P)-binding Rossmann-like Domain"/>
    <property type="match status" value="1"/>
</dbReference>
<gene>
    <name evidence="1" type="ORF">HMPREF0080_00179</name>
</gene>
<dbReference type="AlphaFoldDB" id="G9YEW9"/>
<dbReference type="SUPFAM" id="SSF51735">
    <property type="entry name" value="NAD(P)-binding Rossmann-fold domains"/>
    <property type="match status" value="1"/>
</dbReference>
<dbReference type="PATRIC" id="fig|861450.3.peg.172"/>
<keyword evidence="2" id="KW-1185">Reference proteome</keyword>
<comment type="caution">
    <text evidence="1">The sequence shown here is derived from an EMBL/GenBank/DDBJ whole genome shotgun (WGS) entry which is preliminary data.</text>
</comment>
<dbReference type="InterPro" id="IPR036291">
    <property type="entry name" value="NAD(P)-bd_dom_sf"/>
</dbReference>
<dbReference type="STRING" id="861450.HMPREF0080_00179"/>
<dbReference type="EMBL" id="AGCJ01000007">
    <property type="protein sequence ID" value="EHM43530.1"/>
    <property type="molecule type" value="Genomic_DNA"/>
</dbReference>
<reference evidence="1 2" key="1">
    <citation type="submission" date="2011-08" db="EMBL/GenBank/DDBJ databases">
        <authorList>
            <person name="Weinstock G."/>
            <person name="Sodergren E."/>
            <person name="Clifton S."/>
            <person name="Fulton L."/>
            <person name="Fulton B."/>
            <person name="Courtney L."/>
            <person name="Fronick C."/>
            <person name="Harrison M."/>
            <person name="Strong C."/>
            <person name="Farmer C."/>
            <person name="Delahaunty K."/>
            <person name="Markovic C."/>
            <person name="Hall O."/>
            <person name="Minx P."/>
            <person name="Tomlinson C."/>
            <person name="Mitreva M."/>
            <person name="Hou S."/>
            <person name="Chen J."/>
            <person name="Wollam A."/>
            <person name="Pepin K.H."/>
            <person name="Johnson M."/>
            <person name="Bhonagiri V."/>
            <person name="Zhang X."/>
            <person name="Suruliraj S."/>
            <person name="Warren W."/>
            <person name="Chinwalla A."/>
            <person name="Mardis E.R."/>
            <person name="Wilson R.K."/>
        </authorList>
    </citation>
    <scope>NUCLEOTIDE SEQUENCE [LARGE SCALE GENOMIC DNA]</scope>
    <source>
        <strain evidence="1 2">F0357</strain>
    </source>
</reference>
<dbReference type="HOGENOM" id="CLU_054719_0_0_9"/>
<dbReference type="GO" id="GO:0006089">
    <property type="term" value="P:lactate metabolic process"/>
    <property type="evidence" value="ECO:0007669"/>
    <property type="project" value="TreeGrafter"/>
</dbReference>
<dbReference type="PANTHER" id="PTHR43128">
    <property type="entry name" value="L-2-HYDROXYCARBOXYLATE DEHYDROGENASE (NAD(P)(+))"/>
    <property type="match status" value="1"/>
</dbReference>
<evidence type="ECO:0000313" key="1">
    <source>
        <dbReference type="EMBL" id="EHM43530.1"/>
    </source>
</evidence>
<evidence type="ECO:0000313" key="2">
    <source>
        <dbReference type="Proteomes" id="UP000005481"/>
    </source>
</evidence>